<keyword evidence="2" id="KW-1185">Reference proteome</keyword>
<dbReference type="AlphaFoldDB" id="A0A1R4H6F5"/>
<gene>
    <name evidence="1" type="ORF">CRENPOLYSF1_200079</name>
</gene>
<evidence type="ECO:0000313" key="2">
    <source>
        <dbReference type="Proteomes" id="UP000195667"/>
    </source>
</evidence>
<proteinExistence type="predicted"/>
<accession>A0A1R4H6F5</accession>
<reference evidence="2" key="1">
    <citation type="submission" date="2017-02" db="EMBL/GenBank/DDBJ databases">
        <authorList>
            <person name="Daims H."/>
        </authorList>
    </citation>
    <scope>NUCLEOTIDE SEQUENCE [LARGE SCALE GENOMIC DNA]</scope>
</reference>
<organism evidence="1 2">
    <name type="scientific">Crenothrix polyspora</name>
    <dbReference type="NCBI Taxonomy" id="360316"/>
    <lineage>
        <taxon>Bacteria</taxon>
        <taxon>Pseudomonadati</taxon>
        <taxon>Pseudomonadota</taxon>
        <taxon>Gammaproteobacteria</taxon>
        <taxon>Methylococcales</taxon>
        <taxon>Crenotrichaceae</taxon>
        <taxon>Crenothrix</taxon>
    </lineage>
</organism>
<dbReference type="Proteomes" id="UP000195667">
    <property type="component" value="Unassembled WGS sequence"/>
</dbReference>
<evidence type="ECO:0000313" key="1">
    <source>
        <dbReference type="EMBL" id="SJM91756.1"/>
    </source>
</evidence>
<name>A0A1R4H6F5_9GAMM</name>
<sequence length="226" mass="24595">MNLFKIILITCAVNLPLSVYVSRLMPPSVAVVQSEHPPAIAAATQVVPTVVNNTVKPEHNEALARLKTQVQALSADVVALREEMHTIVKTKAAAVILGRDVDNVAPPSEEAARAEEEKYFAAQGVALESDFRQQTVELNWSTEAMNLIRTGLASDKISGSAIIGLECRTRTCRLELANNGKNHAPDFVEFPQHIADELSNLMISQTESTDGATVFYLSKEAFTQPK</sequence>
<protein>
    <submittedName>
        <fullName evidence="1">Uncharacterized protein</fullName>
    </submittedName>
</protein>
<dbReference type="EMBL" id="FUKI01000094">
    <property type="protein sequence ID" value="SJM91756.1"/>
    <property type="molecule type" value="Genomic_DNA"/>
</dbReference>